<dbReference type="GO" id="GO:0009379">
    <property type="term" value="C:Holliday junction helicase complex"/>
    <property type="evidence" value="ECO:0007669"/>
    <property type="project" value="InterPro"/>
</dbReference>
<dbReference type="GO" id="GO:0048476">
    <property type="term" value="C:Holliday junction resolvase complex"/>
    <property type="evidence" value="ECO:0007669"/>
    <property type="project" value="UniProtKB-UniRule"/>
</dbReference>
<dbReference type="Pfam" id="PF07499">
    <property type="entry name" value="RuvA_C"/>
    <property type="match status" value="1"/>
</dbReference>
<dbReference type="Pfam" id="PF01330">
    <property type="entry name" value="RuvA_N"/>
    <property type="match status" value="1"/>
</dbReference>
<evidence type="ECO:0000256" key="5">
    <source>
        <dbReference type="ARBA" id="ARBA00023204"/>
    </source>
</evidence>
<dbReference type="GO" id="GO:0000400">
    <property type="term" value="F:four-way junction DNA binding"/>
    <property type="evidence" value="ECO:0007669"/>
    <property type="project" value="UniProtKB-UniRule"/>
</dbReference>
<dbReference type="EMBL" id="BQKV01000109">
    <property type="protein sequence ID" value="GJN65838.1"/>
    <property type="molecule type" value="Genomic_DNA"/>
</dbReference>
<dbReference type="SUPFAM" id="SSF46929">
    <property type="entry name" value="DNA helicase RuvA subunit, C-terminal domain"/>
    <property type="match status" value="1"/>
</dbReference>
<gene>
    <name evidence="6 9" type="primary">ruvA</name>
    <name evidence="9" type="ORF">JCM17207_24630</name>
</gene>
<dbReference type="SUPFAM" id="SSF47781">
    <property type="entry name" value="RuvA domain 2-like"/>
    <property type="match status" value="1"/>
</dbReference>
<comment type="domain">
    <text evidence="6">Has three domains with a flexible linker between the domains II and III and assumes an 'L' shape. Domain III is highly mobile and contacts RuvB.</text>
</comment>
<dbReference type="Proteomes" id="UP001055185">
    <property type="component" value="Unassembled WGS sequence"/>
</dbReference>
<comment type="caution">
    <text evidence="9">The sequence shown here is derived from an EMBL/GenBank/DDBJ whole genome shotgun (WGS) entry which is preliminary data.</text>
</comment>
<feature type="region of interest" description="Domain III" evidence="6">
    <location>
        <begin position="157"/>
        <end position="204"/>
    </location>
</feature>
<name>A0AA37J0X6_9FIRM</name>
<comment type="similarity">
    <text evidence="6">Belongs to the RuvA family.</text>
</comment>
<evidence type="ECO:0000256" key="2">
    <source>
        <dbReference type="ARBA" id="ARBA00022763"/>
    </source>
</evidence>
<proteinExistence type="inferred from homology"/>
<comment type="subcellular location">
    <subcellularLocation>
        <location evidence="6">Cytoplasm</location>
    </subcellularLocation>
</comment>
<keyword evidence="9" id="KW-0378">Hydrolase</keyword>
<dbReference type="HAMAP" id="MF_00031">
    <property type="entry name" value="DNA_HJ_migration_RuvA"/>
    <property type="match status" value="1"/>
</dbReference>
<evidence type="ECO:0000313" key="10">
    <source>
        <dbReference type="Proteomes" id="UP001055185"/>
    </source>
</evidence>
<keyword evidence="10" id="KW-1185">Reference proteome</keyword>
<evidence type="ECO:0000256" key="1">
    <source>
        <dbReference type="ARBA" id="ARBA00022490"/>
    </source>
</evidence>
<keyword evidence="1 6" id="KW-0963">Cytoplasm</keyword>
<dbReference type="NCBIfam" id="TIGR00084">
    <property type="entry name" value="ruvA"/>
    <property type="match status" value="1"/>
</dbReference>
<dbReference type="GO" id="GO:0006281">
    <property type="term" value="P:DNA repair"/>
    <property type="evidence" value="ECO:0007669"/>
    <property type="project" value="UniProtKB-UniRule"/>
</dbReference>
<dbReference type="InterPro" id="IPR000085">
    <property type="entry name" value="RuvA"/>
</dbReference>
<organism evidence="9 10">
    <name type="scientific">Faecalibacterium gallinarum</name>
    <dbReference type="NCBI Taxonomy" id="2903556"/>
    <lineage>
        <taxon>Bacteria</taxon>
        <taxon>Bacillati</taxon>
        <taxon>Bacillota</taxon>
        <taxon>Clostridia</taxon>
        <taxon>Eubacteriales</taxon>
        <taxon>Oscillospiraceae</taxon>
        <taxon>Faecalibacterium</taxon>
    </lineage>
</organism>
<dbReference type="InterPro" id="IPR012340">
    <property type="entry name" value="NA-bd_OB-fold"/>
</dbReference>
<evidence type="ECO:0000256" key="3">
    <source>
        <dbReference type="ARBA" id="ARBA00023125"/>
    </source>
</evidence>
<dbReference type="InterPro" id="IPR036267">
    <property type="entry name" value="RuvA_C_sf"/>
</dbReference>
<dbReference type="CDD" id="cd14332">
    <property type="entry name" value="UBA_RuvA_C"/>
    <property type="match status" value="1"/>
</dbReference>
<dbReference type="Gene3D" id="2.40.50.140">
    <property type="entry name" value="Nucleic acid-binding proteins"/>
    <property type="match status" value="1"/>
</dbReference>
<evidence type="ECO:0000259" key="8">
    <source>
        <dbReference type="Pfam" id="PF07499"/>
    </source>
</evidence>
<protein>
    <recommendedName>
        <fullName evidence="6">Holliday junction branch migration complex subunit RuvA</fullName>
    </recommendedName>
</protein>
<dbReference type="Gene3D" id="1.10.8.10">
    <property type="entry name" value="DNA helicase RuvA subunit, C-terminal domain"/>
    <property type="match status" value="1"/>
</dbReference>
<keyword evidence="9" id="KW-0067">ATP-binding</keyword>
<keyword evidence="9" id="KW-0347">Helicase</keyword>
<dbReference type="InterPro" id="IPR010994">
    <property type="entry name" value="RuvA_2-like"/>
</dbReference>
<reference evidence="9" key="1">
    <citation type="journal article" date="2022" name="Int. J. Syst. Evol. Microbiol.">
        <title>Genome-based, phenotypic and chemotaxonomic classification of Faecalibacterium strains: proposal of three novel species Faecalibacterium duncaniae sp. nov., Faecalibacterium hattorii sp. nov. and Faecalibacterium gallinarum sp. nov. .</title>
        <authorList>
            <person name="Sakamoto M."/>
            <person name="Sakurai N."/>
            <person name="Tanno H."/>
            <person name="Iino T."/>
            <person name="Ohkuma M."/>
            <person name="Endo A."/>
        </authorList>
    </citation>
    <scope>NUCLEOTIDE SEQUENCE</scope>
    <source>
        <strain evidence="9">JCM 17207</strain>
    </source>
</reference>
<accession>A0AA37J0X6</accession>
<comment type="caution">
    <text evidence="6">Lacks conserved residue(s) required for the propagation of feature annotation.</text>
</comment>
<comment type="subunit">
    <text evidence="6">Homotetramer. Forms an RuvA(8)-RuvB(12)-Holliday junction (HJ) complex. HJ DNA is sandwiched between 2 RuvA tetramers; dsDNA enters through RuvA and exits via RuvB. An RuvB hexamer assembles on each DNA strand where it exits the tetramer. Each RuvB hexamer is contacted by two RuvA subunits (via domain III) on 2 adjacent RuvB subunits; this complex drives branch migration. In the full resolvosome a probable DNA-RuvA(4)-RuvB(12)-RuvC(2) complex forms which resolves the HJ.</text>
</comment>
<dbReference type="RefSeq" id="WP_238318047.1">
    <property type="nucleotide sequence ID" value="NZ_BQKV01000109.1"/>
</dbReference>
<comment type="function">
    <text evidence="6">The RuvA-RuvB-RuvC complex processes Holliday junction (HJ) DNA during genetic recombination and DNA repair, while the RuvA-RuvB complex plays an important role in the rescue of blocked DNA replication forks via replication fork reversal (RFR). RuvA specifically binds to HJ cruciform DNA, conferring on it an open structure. The RuvB hexamer acts as an ATP-dependent pump, pulling dsDNA into and through the RuvAB complex. HJ branch migration allows RuvC to scan DNA until it finds its consensus sequence, where it cleaves and resolves the cruciform DNA.</text>
</comment>
<dbReference type="AlphaFoldDB" id="A0AA37J0X6"/>
<keyword evidence="9" id="KW-0547">Nucleotide-binding</keyword>
<keyword evidence="5 6" id="KW-0234">DNA repair</keyword>
<dbReference type="Pfam" id="PF14520">
    <property type="entry name" value="HHH_5"/>
    <property type="match status" value="1"/>
</dbReference>
<dbReference type="InterPro" id="IPR013849">
    <property type="entry name" value="DNA_helicase_Holl-junc_RuvA_I"/>
</dbReference>
<keyword evidence="3 6" id="KW-0238">DNA-binding</keyword>
<dbReference type="GO" id="GO:0009378">
    <property type="term" value="F:four-way junction helicase activity"/>
    <property type="evidence" value="ECO:0007669"/>
    <property type="project" value="InterPro"/>
</dbReference>
<dbReference type="GO" id="GO:0005737">
    <property type="term" value="C:cytoplasm"/>
    <property type="evidence" value="ECO:0007669"/>
    <property type="project" value="UniProtKB-SubCell"/>
</dbReference>
<keyword evidence="2 6" id="KW-0227">DNA damage</keyword>
<dbReference type="GO" id="GO:0005524">
    <property type="term" value="F:ATP binding"/>
    <property type="evidence" value="ECO:0007669"/>
    <property type="project" value="InterPro"/>
</dbReference>
<feature type="domain" description="DNA helicase Holliday junction RuvA type" evidence="7">
    <location>
        <begin position="1"/>
        <end position="62"/>
    </location>
</feature>
<dbReference type="SUPFAM" id="SSF50249">
    <property type="entry name" value="Nucleic acid-binding proteins"/>
    <property type="match status" value="1"/>
</dbReference>
<feature type="region of interest" description="Domain I" evidence="6">
    <location>
        <begin position="1"/>
        <end position="64"/>
    </location>
</feature>
<keyword evidence="4 6" id="KW-0233">DNA recombination</keyword>
<evidence type="ECO:0000259" key="7">
    <source>
        <dbReference type="Pfam" id="PF01330"/>
    </source>
</evidence>
<feature type="domain" description="Holliday junction DNA helicase RuvA C-terminal" evidence="8">
    <location>
        <begin position="160"/>
        <end position="200"/>
    </location>
</feature>
<dbReference type="Gene3D" id="1.10.150.20">
    <property type="entry name" value="5' to 3' exonuclease, C-terminal subdomain"/>
    <property type="match status" value="1"/>
</dbReference>
<evidence type="ECO:0000313" key="9">
    <source>
        <dbReference type="EMBL" id="GJN65838.1"/>
    </source>
</evidence>
<dbReference type="GO" id="GO:0006310">
    <property type="term" value="P:DNA recombination"/>
    <property type="evidence" value="ECO:0007669"/>
    <property type="project" value="UniProtKB-UniRule"/>
</dbReference>
<sequence>MIHCLTGKILKKNLDGVVVSCGGVGYYAQCPASVAGALPGVGAEATLYTVLNVSENDISLYGFATEQQQACFKMLTGVSGVGPKVGLAILSVMEPDRVALAISAGDHKAFKAASGVGPKLAQRITLELKDKVAKGFVEGIQLEDLSGAAGAGPAATQGSTQAIAALVSLGYSQSEAALAVAKIDPALPVEEIIKLALRGMAGRR</sequence>
<evidence type="ECO:0000256" key="6">
    <source>
        <dbReference type="HAMAP-Rule" id="MF_00031"/>
    </source>
</evidence>
<evidence type="ECO:0000256" key="4">
    <source>
        <dbReference type="ARBA" id="ARBA00023172"/>
    </source>
</evidence>
<dbReference type="InterPro" id="IPR011114">
    <property type="entry name" value="RuvA_C"/>
</dbReference>